<dbReference type="SUPFAM" id="SSF110738">
    <property type="entry name" value="Glycerate kinase I"/>
    <property type="match status" value="1"/>
</dbReference>
<keyword evidence="3 4" id="KW-0418">Kinase</keyword>
<keyword evidence="2 4" id="KW-0808">Transferase</keyword>
<evidence type="ECO:0000313" key="6">
    <source>
        <dbReference type="Proteomes" id="UP000228758"/>
    </source>
</evidence>
<dbReference type="InterPro" id="IPR004381">
    <property type="entry name" value="Glycerate_kinase"/>
</dbReference>
<keyword evidence="6" id="KW-1185">Reference proteome</keyword>
<dbReference type="InterPro" id="IPR036129">
    <property type="entry name" value="Glycerate_kinase_sf"/>
</dbReference>
<name>A0A2M9CLH6_9MICO</name>
<sequence length="380" mass="37495">MALGLFLCGTTVRASAVPLALVRVVIAPDSFKGSLTAREVAAAIAAGWREQRPDDELVLVPLADGGEGTLDAMEQAMPDAARRSAGTVTGPDGRPVAGEYLALPGGVAVVELAQSSGLPLMGGLDPLHATTRGLGEVIGRALDDGATSIVVGLGGSASTDGGAGALRALGLRLLDEHGADVSDGGAALLEVRTVDRSGLRPIPGGVTLLSDVTAPLLGPTGAAAVFGPQKGAAEHDVALLDRALAHFASLLGGDPSVAGTGAAGGTGFGLLAAYDARIVSGADHLAALVGLPERIAASDLVLSGEGRFDEQSLGGKIVGRTLATARAAGVPAGVIAGQITTAPPQWGVALTAIAGSVEQAIAEPAKWLEAAGRMAARELG</sequence>
<dbReference type="Proteomes" id="UP000228758">
    <property type="component" value="Unassembled WGS sequence"/>
</dbReference>
<dbReference type="GO" id="GO:0008887">
    <property type="term" value="F:glycerate kinase activity"/>
    <property type="evidence" value="ECO:0007669"/>
    <property type="project" value="UniProtKB-UniRule"/>
</dbReference>
<evidence type="ECO:0000256" key="1">
    <source>
        <dbReference type="ARBA" id="ARBA00006284"/>
    </source>
</evidence>
<dbReference type="InterPro" id="IPR018193">
    <property type="entry name" value="Glyc_kinase_flavodox-like_fold"/>
</dbReference>
<reference evidence="5 6" key="1">
    <citation type="submission" date="2017-11" db="EMBL/GenBank/DDBJ databases">
        <title>Genomic Encyclopedia of Archaeal and Bacterial Type Strains, Phase II (KMG-II): From Individual Species to Whole Genera.</title>
        <authorList>
            <person name="Goeker M."/>
        </authorList>
    </citation>
    <scope>NUCLEOTIDE SEQUENCE [LARGE SCALE GENOMIC DNA]</scope>
    <source>
        <strain evidence="5 6">DSM 27393</strain>
    </source>
</reference>
<dbReference type="EMBL" id="PGFF01000001">
    <property type="protein sequence ID" value="PJJ72747.1"/>
    <property type="molecule type" value="Genomic_DNA"/>
</dbReference>
<accession>A0A2M9CLH6</accession>
<comment type="similarity">
    <text evidence="1 4">Belongs to the glycerate kinase type-1 family.</text>
</comment>
<dbReference type="Pfam" id="PF02595">
    <property type="entry name" value="Gly_kinase"/>
    <property type="match status" value="1"/>
</dbReference>
<dbReference type="InterPro" id="IPR018197">
    <property type="entry name" value="Glycerate_kinase_RE-like"/>
</dbReference>
<evidence type="ECO:0000256" key="3">
    <source>
        <dbReference type="ARBA" id="ARBA00022777"/>
    </source>
</evidence>
<proteinExistence type="inferred from homology"/>
<dbReference type="PIRSF" id="PIRSF006078">
    <property type="entry name" value="GlxK"/>
    <property type="match status" value="1"/>
</dbReference>
<dbReference type="NCBIfam" id="TIGR00045">
    <property type="entry name" value="glycerate kinase"/>
    <property type="match status" value="1"/>
</dbReference>
<dbReference type="Gene3D" id="3.90.1510.10">
    <property type="entry name" value="Glycerate kinase, domain 2"/>
    <property type="match status" value="1"/>
</dbReference>
<evidence type="ECO:0000313" key="5">
    <source>
        <dbReference type="EMBL" id="PJJ72747.1"/>
    </source>
</evidence>
<protein>
    <submittedName>
        <fullName evidence="5">Glycerate kinase</fullName>
    </submittedName>
</protein>
<dbReference type="PANTHER" id="PTHR21599:SF0">
    <property type="entry name" value="GLYCERATE KINASE"/>
    <property type="match status" value="1"/>
</dbReference>
<comment type="caution">
    <text evidence="5">The sequence shown here is derived from an EMBL/GenBank/DDBJ whole genome shotgun (WGS) entry which is preliminary data.</text>
</comment>
<dbReference type="GO" id="GO:0031388">
    <property type="term" value="P:organic acid phosphorylation"/>
    <property type="evidence" value="ECO:0007669"/>
    <property type="project" value="UniProtKB-UniRule"/>
</dbReference>
<evidence type="ECO:0000256" key="4">
    <source>
        <dbReference type="PIRNR" id="PIRNR006078"/>
    </source>
</evidence>
<gene>
    <name evidence="5" type="ORF">CLV46_2323</name>
</gene>
<dbReference type="Gene3D" id="3.40.50.10350">
    <property type="entry name" value="Glycerate kinase, domain 1"/>
    <property type="match status" value="1"/>
</dbReference>
<dbReference type="PANTHER" id="PTHR21599">
    <property type="entry name" value="GLYCERATE KINASE"/>
    <property type="match status" value="1"/>
</dbReference>
<organism evidence="5 6">
    <name type="scientific">Diaminobutyricimonas aerilata</name>
    <dbReference type="NCBI Taxonomy" id="1162967"/>
    <lineage>
        <taxon>Bacteria</taxon>
        <taxon>Bacillati</taxon>
        <taxon>Actinomycetota</taxon>
        <taxon>Actinomycetes</taxon>
        <taxon>Micrococcales</taxon>
        <taxon>Microbacteriaceae</taxon>
        <taxon>Diaminobutyricimonas</taxon>
    </lineage>
</organism>
<evidence type="ECO:0000256" key="2">
    <source>
        <dbReference type="ARBA" id="ARBA00022679"/>
    </source>
</evidence>
<dbReference type="AlphaFoldDB" id="A0A2M9CLH6"/>